<evidence type="ECO:0000256" key="1">
    <source>
        <dbReference type="ARBA" id="ARBA00006360"/>
    </source>
</evidence>
<feature type="domain" description="AAA+ ATPase" evidence="13">
    <location>
        <begin position="87"/>
        <end position="229"/>
    </location>
</feature>
<evidence type="ECO:0000256" key="5">
    <source>
        <dbReference type="ARBA" id="ARBA00022705"/>
    </source>
</evidence>
<dbReference type="GO" id="GO:0003677">
    <property type="term" value="F:DNA binding"/>
    <property type="evidence" value="ECO:0007669"/>
    <property type="project" value="InterPro"/>
</dbReference>
<keyword evidence="6" id="KW-0479">Metal-binding</keyword>
<dbReference type="EMBL" id="UINC01001259">
    <property type="protein sequence ID" value="SUZ75791.1"/>
    <property type="molecule type" value="Genomic_DNA"/>
</dbReference>
<comment type="similarity">
    <text evidence="1">Belongs to the DnaX/STICHEL family.</text>
</comment>
<comment type="catalytic activity">
    <reaction evidence="11">
        <text>DNA(n) + a 2'-deoxyribonucleoside 5'-triphosphate = DNA(n+1) + diphosphate</text>
        <dbReference type="Rhea" id="RHEA:22508"/>
        <dbReference type="Rhea" id="RHEA-COMP:17339"/>
        <dbReference type="Rhea" id="RHEA-COMP:17340"/>
        <dbReference type="ChEBI" id="CHEBI:33019"/>
        <dbReference type="ChEBI" id="CHEBI:61560"/>
        <dbReference type="ChEBI" id="CHEBI:173112"/>
        <dbReference type="EC" id="2.7.7.7"/>
    </reaction>
</comment>
<dbReference type="EC" id="2.7.7.7" evidence="2"/>
<dbReference type="Pfam" id="PF22608">
    <property type="entry name" value="DNAX_ATPase_lid"/>
    <property type="match status" value="1"/>
</dbReference>
<keyword evidence="5" id="KW-0235">DNA replication</keyword>
<keyword evidence="7" id="KW-0547">Nucleotide-binding</keyword>
<dbReference type="CDD" id="cd18137">
    <property type="entry name" value="HLD_clamp_pol_III_gamma_tau"/>
    <property type="match status" value="1"/>
</dbReference>
<dbReference type="PANTHER" id="PTHR11669">
    <property type="entry name" value="REPLICATION FACTOR C / DNA POLYMERASE III GAMMA-TAU SUBUNIT"/>
    <property type="match status" value="1"/>
</dbReference>
<dbReference type="GO" id="GO:0003887">
    <property type="term" value="F:DNA-directed DNA polymerase activity"/>
    <property type="evidence" value="ECO:0007669"/>
    <property type="project" value="UniProtKB-KW"/>
</dbReference>
<organism evidence="14">
    <name type="scientific">marine metagenome</name>
    <dbReference type="NCBI Taxonomy" id="408172"/>
    <lineage>
        <taxon>unclassified sequences</taxon>
        <taxon>metagenomes</taxon>
        <taxon>ecological metagenomes</taxon>
    </lineage>
</organism>
<evidence type="ECO:0000256" key="9">
    <source>
        <dbReference type="ARBA" id="ARBA00022840"/>
    </source>
</evidence>
<dbReference type="FunFam" id="1.10.8.60:FF:000013">
    <property type="entry name" value="DNA polymerase III subunit gamma/tau"/>
    <property type="match status" value="1"/>
</dbReference>
<dbReference type="SMART" id="SM00382">
    <property type="entry name" value="AAA"/>
    <property type="match status" value="1"/>
</dbReference>
<keyword evidence="10" id="KW-0239">DNA-directed DNA polymerase</keyword>
<dbReference type="InterPro" id="IPR027417">
    <property type="entry name" value="P-loop_NTPase"/>
</dbReference>
<evidence type="ECO:0000256" key="12">
    <source>
        <dbReference type="SAM" id="MobiDB-lite"/>
    </source>
</evidence>
<dbReference type="InterPro" id="IPR022754">
    <property type="entry name" value="DNA_pol_III_gamma-3"/>
</dbReference>
<dbReference type="Gene3D" id="3.40.50.300">
    <property type="entry name" value="P-loop containing nucleotide triphosphate hydrolases"/>
    <property type="match status" value="1"/>
</dbReference>
<dbReference type="Pfam" id="PF20964">
    <property type="entry name" value="DnaX_C"/>
    <property type="match status" value="1"/>
</dbReference>
<evidence type="ECO:0000256" key="8">
    <source>
        <dbReference type="ARBA" id="ARBA00022833"/>
    </source>
</evidence>
<dbReference type="Pfam" id="PF12169">
    <property type="entry name" value="DNA_pol3_gamma3"/>
    <property type="match status" value="1"/>
</dbReference>
<dbReference type="InterPro" id="IPR003593">
    <property type="entry name" value="AAA+_ATPase"/>
</dbReference>
<dbReference type="InterPro" id="IPR008921">
    <property type="entry name" value="DNA_pol3_clamp-load_cplx_C"/>
</dbReference>
<dbReference type="FunFam" id="3.40.50.300:FF:000014">
    <property type="entry name" value="DNA polymerase III subunit gamma/tau"/>
    <property type="match status" value="1"/>
</dbReference>
<dbReference type="NCBIfam" id="NF004046">
    <property type="entry name" value="PRK05563.1"/>
    <property type="match status" value="1"/>
</dbReference>
<evidence type="ECO:0000256" key="10">
    <source>
        <dbReference type="ARBA" id="ARBA00022932"/>
    </source>
</evidence>
<dbReference type="InterPro" id="IPR050238">
    <property type="entry name" value="DNA_Rep/Repair_Clamp_Loader"/>
</dbReference>
<dbReference type="PRINTS" id="PR00300">
    <property type="entry name" value="CLPPROTEASEA"/>
</dbReference>
<proteinExistence type="inferred from homology"/>
<evidence type="ECO:0000313" key="14">
    <source>
        <dbReference type="EMBL" id="SUZ75791.1"/>
    </source>
</evidence>
<dbReference type="InterPro" id="IPR001270">
    <property type="entry name" value="ClpA/B"/>
</dbReference>
<dbReference type="InterPro" id="IPR012763">
    <property type="entry name" value="DNA_pol_III_sug/sutau_N"/>
</dbReference>
<dbReference type="PANTHER" id="PTHR11669:SF0">
    <property type="entry name" value="PROTEIN STICHEL-LIKE 2"/>
    <property type="match status" value="1"/>
</dbReference>
<dbReference type="GO" id="GO:0005524">
    <property type="term" value="F:ATP binding"/>
    <property type="evidence" value="ECO:0007669"/>
    <property type="project" value="UniProtKB-KW"/>
</dbReference>
<reference evidence="14" key="1">
    <citation type="submission" date="2018-05" db="EMBL/GenBank/DDBJ databases">
        <authorList>
            <person name="Lanie J.A."/>
            <person name="Ng W.-L."/>
            <person name="Kazmierczak K.M."/>
            <person name="Andrzejewski T.M."/>
            <person name="Davidsen T.M."/>
            <person name="Wayne K.J."/>
            <person name="Tettelin H."/>
            <person name="Glass J.I."/>
            <person name="Rusch D."/>
            <person name="Podicherti R."/>
            <person name="Tsui H.-C.T."/>
            <person name="Winkler M.E."/>
        </authorList>
    </citation>
    <scope>NUCLEOTIDE SEQUENCE</scope>
</reference>
<gene>
    <name evidence="14" type="ORF">METZ01_LOCUS28645</name>
</gene>
<keyword evidence="4" id="KW-0548">Nucleotidyltransferase</keyword>
<name>A0A381Q8Y0_9ZZZZ</name>
<keyword evidence="3" id="KW-0808">Transferase</keyword>
<sequence>VPGESRQARKGAAVNRRIHVPAVHWNGIGWIMDNRNQGDRTAVHGQIRSMMTYKVLSLKWRPQSFQDVVGQNHITQTLINAFQQNRIAQGYIFAGPRGVGKTTMARILAMALNAEGGPRADFDKDSPISREIANGRSLDVLEIDGASNRGIDEIRNLREQIKFTPMHCSFKVIIIDEVHMLTNQAFNALLRTLEEPPAHGKFIFCTTDIHKVPATIISRCQRFDFNRISLHDITGRLEVILKAEEKNYDKESLATIARKADGSMRDSLSLLDQAISYCGDEIKYDGVVQALGLITDDLYFEFTRCIRERDDTGMVEIVSQFSGFGVPASEVLVGLGEHIRNLIYAGIKDGGSLLEMNQEHKEKYTTESSSWDRRDLLRIGQLISNVSAVIRRSEDPYLLLEMTALKLLELDASVSIDELLSGDYSEPAKRVSTIQKVSAPKVLKPDEKQTVESVPETTSRESKVSADAAPAPVLDSVEPEEEDANTPLPTLSIESIHEHWPAIMEKIHLKKPSIGAVLEGCRPLKISGNIILIQAFGKSGFNLKMIEKGIAIVEEILAEILHQSLKIKFIQDGGVKPSANIADSNHEKTQPHPDDENTLNRIVELFDGEILH</sequence>
<dbReference type="SUPFAM" id="SSF48019">
    <property type="entry name" value="post-AAA+ oligomerization domain-like"/>
    <property type="match status" value="1"/>
</dbReference>
<dbReference type="InterPro" id="IPR045085">
    <property type="entry name" value="HLD_clamp_pol_III_gamma_tau"/>
</dbReference>
<dbReference type="Gene3D" id="1.10.8.60">
    <property type="match status" value="1"/>
</dbReference>
<evidence type="ECO:0000256" key="3">
    <source>
        <dbReference type="ARBA" id="ARBA00022679"/>
    </source>
</evidence>
<dbReference type="InterPro" id="IPR048448">
    <property type="entry name" value="DnaX-like_C"/>
</dbReference>
<dbReference type="GO" id="GO:0009360">
    <property type="term" value="C:DNA polymerase III complex"/>
    <property type="evidence" value="ECO:0007669"/>
    <property type="project" value="InterPro"/>
</dbReference>
<feature type="region of interest" description="Disordered" evidence="12">
    <location>
        <begin position="444"/>
        <end position="487"/>
    </location>
</feature>
<dbReference type="CDD" id="cd00009">
    <property type="entry name" value="AAA"/>
    <property type="match status" value="1"/>
</dbReference>
<dbReference type="AlphaFoldDB" id="A0A381Q8Y0"/>
<keyword evidence="9" id="KW-0067">ATP-binding</keyword>
<evidence type="ECO:0000256" key="11">
    <source>
        <dbReference type="ARBA" id="ARBA00049244"/>
    </source>
</evidence>
<feature type="non-terminal residue" evidence="14">
    <location>
        <position position="1"/>
    </location>
</feature>
<protein>
    <recommendedName>
        <fullName evidence="2">DNA-directed DNA polymerase</fullName>
        <ecNumber evidence="2">2.7.7.7</ecNumber>
    </recommendedName>
</protein>
<keyword evidence="8" id="KW-0862">Zinc</keyword>
<evidence type="ECO:0000256" key="4">
    <source>
        <dbReference type="ARBA" id="ARBA00022695"/>
    </source>
</evidence>
<dbReference type="SUPFAM" id="SSF52540">
    <property type="entry name" value="P-loop containing nucleoside triphosphate hydrolases"/>
    <property type="match status" value="1"/>
</dbReference>
<evidence type="ECO:0000256" key="2">
    <source>
        <dbReference type="ARBA" id="ARBA00012417"/>
    </source>
</evidence>
<accession>A0A381Q8Y0</accession>
<evidence type="ECO:0000259" key="13">
    <source>
        <dbReference type="SMART" id="SM00382"/>
    </source>
</evidence>
<dbReference type="GO" id="GO:0006261">
    <property type="term" value="P:DNA-templated DNA replication"/>
    <property type="evidence" value="ECO:0007669"/>
    <property type="project" value="TreeGrafter"/>
</dbReference>
<evidence type="ECO:0000256" key="7">
    <source>
        <dbReference type="ARBA" id="ARBA00022741"/>
    </source>
</evidence>
<dbReference type="Pfam" id="PF13177">
    <property type="entry name" value="DNA_pol3_delta2"/>
    <property type="match status" value="1"/>
</dbReference>
<evidence type="ECO:0000256" key="6">
    <source>
        <dbReference type="ARBA" id="ARBA00022723"/>
    </source>
</evidence>
<dbReference type="GO" id="GO:0046872">
    <property type="term" value="F:metal ion binding"/>
    <property type="evidence" value="ECO:0007669"/>
    <property type="project" value="UniProtKB-KW"/>
</dbReference>
<dbReference type="Gene3D" id="1.20.272.10">
    <property type="match status" value="1"/>
</dbReference>
<dbReference type="NCBIfam" id="TIGR02397">
    <property type="entry name" value="dnaX_nterm"/>
    <property type="match status" value="1"/>
</dbReference>